<dbReference type="InterPro" id="IPR004360">
    <property type="entry name" value="Glyas_Fos-R_dOase_dom"/>
</dbReference>
<dbReference type="Pfam" id="PF00903">
    <property type="entry name" value="Glyoxalase"/>
    <property type="match status" value="1"/>
</dbReference>
<dbReference type="InterPro" id="IPR037523">
    <property type="entry name" value="VOC_core"/>
</dbReference>
<proteinExistence type="predicted"/>
<protein>
    <submittedName>
        <fullName evidence="2">Glyoxalase</fullName>
    </submittedName>
</protein>
<accession>A0A8A4ZJ03</accession>
<dbReference type="PROSITE" id="PS51819">
    <property type="entry name" value="VOC"/>
    <property type="match status" value="1"/>
</dbReference>
<dbReference type="InterPro" id="IPR052164">
    <property type="entry name" value="Anthracycline_SecMetBiosynth"/>
</dbReference>
<gene>
    <name evidence="2" type="ORF">J4E96_01395</name>
</gene>
<dbReference type="AlphaFoldDB" id="A0A8A4ZJ03"/>
<dbReference type="PANTHER" id="PTHR33993">
    <property type="entry name" value="GLYOXALASE-RELATED"/>
    <property type="match status" value="1"/>
</dbReference>
<sequence>MSGIKTVIVPVTDLSSATALYSRLLAAEPTTDSPYYVGFSVGDQEIGLDPNGHRQGMTGPVGYWHVDDIAGALASLLEAGAQALRPVSDVGGGKLIATVRDGDGNTIGLLQPAP</sequence>
<dbReference type="EMBL" id="CP071868">
    <property type="protein sequence ID" value="QTE31245.1"/>
    <property type="molecule type" value="Genomic_DNA"/>
</dbReference>
<evidence type="ECO:0000313" key="2">
    <source>
        <dbReference type="EMBL" id="QTE31245.1"/>
    </source>
</evidence>
<dbReference type="SUPFAM" id="SSF54593">
    <property type="entry name" value="Glyoxalase/Bleomycin resistance protein/Dihydroxybiphenyl dioxygenase"/>
    <property type="match status" value="1"/>
</dbReference>
<keyword evidence="3" id="KW-1185">Reference proteome</keyword>
<reference evidence="2" key="1">
    <citation type="submission" date="2021-03" db="EMBL/GenBank/DDBJ databases">
        <title>Pengzhenrongella sicca gen. nov., sp. nov., a new member of suborder Micrococcineae isolated from High-Arctic tundra soil.</title>
        <authorList>
            <person name="Peng F."/>
        </authorList>
    </citation>
    <scope>NUCLEOTIDE SEQUENCE</scope>
    <source>
        <strain evidence="2">LRZ-2</strain>
    </source>
</reference>
<dbReference type="KEGG" id="psic:J4E96_01395"/>
<dbReference type="InterPro" id="IPR029068">
    <property type="entry name" value="Glyas_Bleomycin-R_OHBP_Dase"/>
</dbReference>
<evidence type="ECO:0000259" key="1">
    <source>
        <dbReference type="PROSITE" id="PS51819"/>
    </source>
</evidence>
<name>A0A8A4ZJ03_9MICO</name>
<dbReference type="Gene3D" id="3.10.180.10">
    <property type="entry name" value="2,3-Dihydroxybiphenyl 1,2-Dioxygenase, domain 1"/>
    <property type="match status" value="1"/>
</dbReference>
<evidence type="ECO:0000313" key="3">
    <source>
        <dbReference type="Proteomes" id="UP000663937"/>
    </source>
</evidence>
<feature type="domain" description="VOC" evidence="1">
    <location>
        <begin position="3"/>
        <end position="112"/>
    </location>
</feature>
<organism evidence="2 3">
    <name type="scientific">Pengzhenrongella sicca</name>
    <dbReference type="NCBI Taxonomy" id="2819238"/>
    <lineage>
        <taxon>Bacteria</taxon>
        <taxon>Bacillati</taxon>
        <taxon>Actinomycetota</taxon>
        <taxon>Actinomycetes</taxon>
        <taxon>Micrococcales</taxon>
        <taxon>Pengzhenrongella</taxon>
    </lineage>
</organism>
<dbReference type="Proteomes" id="UP000663937">
    <property type="component" value="Chromosome"/>
</dbReference>